<reference evidence="2" key="1">
    <citation type="submission" date="2020-03" db="EMBL/GenBank/DDBJ databases">
        <title>A transcriptome and proteome of the tick Rhipicephalus microplus shaped by the genetic composition of its hosts and developmental stage.</title>
        <authorList>
            <person name="Garcia G.R."/>
            <person name="Ribeiro J.M.C."/>
            <person name="Maruyama S.R."/>
            <person name="Gardinasse L.G."/>
            <person name="Nelson K."/>
            <person name="Ferreira B.R."/>
            <person name="Andrade T.G."/>
            <person name="Santos I.K.F.M."/>
        </authorList>
    </citation>
    <scope>NUCLEOTIDE SEQUENCE</scope>
    <source>
        <strain evidence="2">NSGR</strain>
        <tissue evidence="2">Salivary glands</tissue>
    </source>
</reference>
<feature type="region of interest" description="Disordered" evidence="1">
    <location>
        <begin position="101"/>
        <end position="127"/>
    </location>
</feature>
<organism evidence="2">
    <name type="scientific">Rhipicephalus microplus</name>
    <name type="common">Cattle tick</name>
    <name type="synonym">Boophilus microplus</name>
    <dbReference type="NCBI Taxonomy" id="6941"/>
    <lineage>
        <taxon>Eukaryota</taxon>
        <taxon>Metazoa</taxon>
        <taxon>Ecdysozoa</taxon>
        <taxon>Arthropoda</taxon>
        <taxon>Chelicerata</taxon>
        <taxon>Arachnida</taxon>
        <taxon>Acari</taxon>
        <taxon>Parasitiformes</taxon>
        <taxon>Ixodida</taxon>
        <taxon>Ixodoidea</taxon>
        <taxon>Ixodidae</taxon>
        <taxon>Rhipicephalinae</taxon>
        <taxon>Rhipicephalus</taxon>
        <taxon>Boophilus</taxon>
    </lineage>
</organism>
<name>A0A6G5A1J1_RHIMP</name>
<evidence type="ECO:0000256" key="1">
    <source>
        <dbReference type="SAM" id="MobiDB-lite"/>
    </source>
</evidence>
<sequence length="127" mass="13740">MCCDWSSKSLRLPVSLQAAVHAASCSSYVRVHSGGHPLKAWMQCTVHTGTIHISTGRHGRRGSPTSAELKESGQSEVDNVSSSASAIRYATRHWERHSARGQSCFGRGYHGGSAGESERRNRGAFDN</sequence>
<dbReference type="AlphaFoldDB" id="A0A6G5A1J1"/>
<evidence type="ECO:0000313" key="2">
    <source>
        <dbReference type="EMBL" id="NIE44834.1"/>
    </source>
</evidence>
<feature type="region of interest" description="Disordered" evidence="1">
    <location>
        <begin position="53"/>
        <end position="82"/>
    </location>
</feature>
<dbReference type="EMBL" id="GIKN01002561">
    <property type="protein sequence ID" value="NIE44834.1"/>
    <property type="molecule type" value="Transcribed_RNA"/>
</dbReference>
<proteinExistence type="predicted"/>
<protein>
    <submittedName>
        <fullName evidence="2">Uncharacterized protein</fullName>
    </submittedName>
</protein>
<accession>A0A6G5A1J1</accession>
<feature type="compositionally biased region" description="Basic and acidic residues" evidence="1">
    <location>
        <begin position="116"/>
        <end position="127"/>
    </location>
</feature>